<reference evidence="2" key="1">
    <citation type="submission" date="2015-08" db="EMBL/GenBank/DDBJ databases">
        <authorList>
            <person name="Varghese N."/>
        </authorList>
    </citation>
    <scope>NUCLEOTIDE SEQUENCE [LARGE SCALE GENOMIC DNA]</scope>
    <source>
        <strain evidence="2">DSM 23407</strain>
    </source>
</reference>
<evidence type="ECO:0000313" key="1">
    <source>
        <dbReference type="EMBL" id="CUA94272.1"/>
    </source>
</evidence>
<dbReference type="PANTHER" id="PTHR30292">
    <property type="entry name" value="UNCHARACTERIZED PROTEIN YBGL-RELATED"/>
    <property type="match status" value="1"/>
</dbReference>
<dbReference type="InterPro" id="IPR011330">
    <property type="entry name" value="Glyco_hydro/deAcase_b/a-brl"/>
</dbReference>
<proteinExistence type="predicted"/>
<dbReference type="SUPFAM" id="SSF88713">
    <property type="entry name" value="Glycoside hydrolase/deacetylase"/>
    <property type="match status" value="1"/>
</dbReference>
<dbReference type="NCBIfam" id="NF003814">
    <property type="entry name" value="PRK05406.1-3"/>
    <property type="match status" value="1"/>
</dbReference>
<evidence type="ECO:0000313" key="2">
    <source>
        <dbReference type="Proteomes" id="UP000183900"/>
    </source>
</evidence>
<dbReference type="Pfam" id="PF03746">
    <property type="entry name" value="LamB_YcsF"/>
    <property type="match status" value="1"/>
</dbReference>
<dbReference type="Proteomes" id="UP000183900">
    <property type="component" value="Unassembled WGS sequence"/>
</dbReference>
<dbReference type="Gene3D" id="3.20.20.370">
    <property type="entry name" value="Glycoside hydrolase/deacetylase"/>
    <property type="match status" value="1"/>
</dbReference>
<gene>
    <name evidence="1" type="ORF">Ga0061067_103115</name>
</gene>
<accession>A0A0K6HTB0</accession>
<dbReference type="EMBL" id="CYHE01000003">
    <property type="protein sequence ID" value="CUA94272.1"/>
    <property type="molecule type" value="Genomic_DNA"/>
</dbReference>
<sequence length="270" mass="29311">MKGRTLALEAVDINCDLGEGFGRWRIGDTEDAALMGLISSANIATGFHAGDPNLMDRTVRMAVEHGVGIGAHPGYNDLKGFGRRRIDGTARELLNDIIYQVGALREFARRHGASLQHVKPHGALYMEMAVNTELSQLFMTYMQTVAPNAFVFCMSGSATETAALEAGQPVIREFYADRDYDDSGSIVFTRDVGRPDPEAIARKVVRACKEGVVTTVTGTDIKVPFESICFHSDTLGAQEIGLAMREGLKAAGIKIIPVSELAKETFRRSA</sequence>
<keyword evidence="2" id="KW-1185">Reference proteome</keyword>
<dbReference type="PANTHER" id="PTHR30292:SF0">
    <property type="entry name" value="5-OXOPROLINASE SUBUNIT A"/>
    <property type="match status" value="1"/>
</dbReference>
<organism evidence="1 2">
    <name type="scientific">Pannonibacter indicus</name>
    <dbReference type="NCBI Taxonomy" id="466044"/>
    <lineage>
        <taxon>Bacteria</taxon>
        <taxon>Pseudomonadati</taxon>
        <taxon>Pseudomonadota</taxon>
        <taxon>Alphaproteobacteria</taxon>
        <taxon>Hyphomicrobiales</taxon>
        <taxon>Stappiaceae</taxon>
        <taxon>Pannonibacter</taxon>
    </lineage>
</organism>
<name>A0A0K6HTB0_9HYPH</name>
<dbReference type="GO" id="GO:0005975">
    <property type="term" value="P:carbohydrate metabolic process"/>
    <property type="evidence" value="ECO:0007669"/>
    <property type="project" value="InterPro"/>
</dbReference>
<protein>
    <submittedName>
        <fullName evidence="1">Uncharacterized protein</fullName>
    </submittedName>
</protein>
<dbReference type="InterPro" id="IPR005501">
    <property type="entry name" value="LamB/YcsF/PxpA-like"/>
</dbReference>
<dbReference type="AlphaFoldDB" id="A0A0K6HTB0"/>